<keyword evidence="2" id="KW-1185">Reference proteome</keyword>
<protein>
    <submittedName>
        <fullName evidence="1">Uncharacterized protein</fullName>
    </submittedName>
</protein>
<evidence type="ECO:0000313" key="2">
    <source>
        <dbReference type="Proteomes" id="UP001054945"/>
    </source>
</evidence>
<dbReference type="EMBL" id="BPLR01015608">
    <property type="protein sequence ID" value="GIY77328.1"/>
    <property type="molecule type" value="Genomic_DNA"/>
</dbReference>
<organism evidence="1 2">
    <name type="scientific">Caerostris extrusa</name>
    <name type="common">Bark spider</name>
    <name type="synonym">Caerostris bankana</name>
    <dbReference type="NCBI Taxonomy" id="172846"/>
    <lineage>
        <taxon>Eukaryota</taxon>
        <taxon>Metazoa</taxon>
        <taxon>Ecdysozoa</taxon>
        <taxon>Arthropoda</taxon>
        <taxon>Chelicerata</taxon>
        <taxon>Arachnida</taxon>
        <taxon>Araneae</taxon>
        <taxon>Araneomorphae</taxon>
        <taxon>Entelegynae</taxon>
        <taxon>Araneoidea</taxon>
        <taxon>Araneidae</taxon>
        <taxon>Caerostris</taxon>
    </lineage>
</organism>
<comment type="caution">
    <text evidence="1">The sequence shown here is derived from an EMBL/GenBank/DDBJ whole genome shotgun (WGS) entry which is preliminary data.</text>
</comment>
<gene>
    <name evidence="1" type="ORF">CEXT_482171</name>
</gene>
<sequence length="111" mass="12456">MLNILHISVCNIEFRFPTQQNLKRQFVLIAKSRTQSPIEDIPIHLKIKSNATKNKTSANKTVFNSNFTPPNISYANATKHSKISTPQRSAAVVCLDVCGISHVIKLLWIVI</sequence>
<accession>A0AAV4W6U9</accession>
<dbReference type="Proteomes" id="UP001054945">
    <property type="component" value="Unassembled WGS sequence"/>
</dbReference>
<reference evidence="1 2" key="1">
    <citation type="submission" date="2021-06" db="EMBL/GenBank/DDBJ databases">
        <title>Caerostris extrusa draft genome.</title>
        <authorList>
            <person name="Kono N."/>
            <person name="Arakawa K."/>
        </authorList>
    </citation>
    <scope>NUCLEOTIDE SEQUENCE [LARGE SCALE GENOMIC DNA]</scope>
</reference>
<evidence type="ECO:0000313" key="1">
    <source>
        <dbReference type="EMBL" id="GIY77328.1"/>
    </source>
</evidence>
<proteinExistence type="predicted"/>
<dbReference type="AlphaFoldDB" id="A0AAV4W6U9"/>
<name>A0AAV4W6U9_CAEEX</name>